<dbReference type="Proteomes" id="UP001224418">
    <property type="component" value="Unassembled WGS sequence"/>
</dbReference>
<reference evidence="9 10" key="1">
    <citation type="submission" date="2023-07" db="EMBL/GenBank/DDBJ databases">
        <title>Genomic Encyclopedia of Type Strains, Phase IV (KMG-IV): sequencing the most valuable type-strain genomes for metagenomic binning, comparative biology and taxonomic classification.</title>
        <authorList>
            <person name="Goeker M."/>
        </authorList>
    </citation>
    <scope>NUCLEOTIDE SEQUENCE [LARGE SCALE GENOMIC DNA]</scope>
    <source>
        <strain evidence="9 10">DSM 1400</strain>
    </source>
</reference>
<comment type="caution">
    <text evidence="9">The sequence shown here is derived from an EMBL/GenBank/DDBJ whole genome shotgun (WGS) entry which is preliminary data.</text>
</comment>
<feature type="transmembrane region" description="Helical" evidence="7">
    <location>
        <begin position="221"/>
        <end position="240"/>
    </location>
</feature>
<dbReference type="NCBIfam" id="TIGR00445">
    <property type="entry name" value="mraY"/>
    <property type="match status" value="1"/>
</dbReference>
<dbReference type="PANTHER" id="PTHR22926">
    <property type="entry name" value="PHOSPHO-N-ACETYLMURAMOYL-PENTAPEPTIDE-TRANSFERASE"/>
    <property type="match status" value="1"/>
</dbReference>
<evidence type="ECO:0000313" key="10">
    <source>
        <dbReference type="Proteomes" id="UP001224418"/>
    </source>
</evidence>
<dbReference type="Pfam" id="PF10555">
    <property type="entry name" value="MraY_sig1"/>
    <property type="match status" value="1"/>
</dbReference>
<feature type="transmembrane region" description="Helical" evidence="7">
    <location>
        <begin position="246"/>
        <end position="269"/>
    </location>
</feature>
<comment type="function">
    <text evidence="7">Catalyzes the initial step of the lipid cycle reactions in the biosynthesis of the cell wall peptidoglycan: transfers peptidoglycan precursor phospho-MurNAc-pentapeptide from UDP-MurNAc-pentapeptide onto the lipid carrier undecaprenyl phosphate, yielding undecaprenyl-pyrophosphoryl-MurNAc-pentapeptide, known as lipid I.</text>
</comment>
<keyword evidence="10" id="KW-1185">Reference proteome</keyword>
<dbReference type="InterPro" id="IPR018480">
    <property type="entry name" value="PNAcMuramoyl-5peptid_Trfase_CS"/>
</dbReference>
<comment type="pathway">
    <text evidence="7">Cell wall biogenesis; peptidoglycan biosynthesis.</text>
</comment>
<keyword evidence="7" id="KW-0132">Cell division</keyword>
<keyword evidence="7" id="KW-0573">Peptidoglycan synthesis</keyword>
<dbReference type="InterPro" id="IPR000715">
    <property type="entry name" value="Glycosyl_transferase_4"/>
</dbReference>
<comment type="subcellular location">
    <subcellularLocation>
        <location evidence="7">Cell membrane</location>
        <topology evidence="7">Multi-pass membrane protein</topology>
    </subcellularLocation>
    <subcellularLocation>
        <location evidence="1">Membrane</location>
        <topology evidence="1">Multi-pass membrane protein</topology>
    </subcellularLocation>
</comment>
<feature type="transmembrane region" description="Helical" evidence="7">
    <location>
        <begin position="296"/>
        <end position="315"/>
    </location>
</feature>
<accession>A0ABU0JXP8</accession>
<feature type="transmembrane region" description="Helical" evidence="7">
    <location>
        <begin position="148"/>
        <end position="166"/>
    </location>
</feature>
<evidence type="ECO:0000256" key="4">
    <source>
        <dbReference type="ARBA" id="ARBA00022692"/>
    </source>
</evidence>
<evidence type="ECO:0000313" key="9">
    <source>
        <dbReference type="EMBL" id="MDQ0480879.1"/>
    </source>
</evidence>
<evidence type="ECO:0000256" key="2">
    <source>
        <dbReference type="ARBA" id="ARBA00005583"/>
    </source>
</evidence>
<evidence type="ECO:0000256" key="3">
    <source>
        <dbReference type="ARBA" id="ARBA00022679"/>
    </source>
</evidence>
<feature type="transmembrane region" description="Helical" evidence="7">
    <location>
        <begin position="74"/>
        <end position="92"/>
    </location>
</feature>
<feature type="transmembrane region" description="Helical" evidence="7">
    <location>
        <begin position="173"/>
        <end position="191"/>
    </location>
</feature>
<comment type="cofactor">
    <cofactor evidence="7">
        <name>Mg(2+)</name>
        <dbReference type="ChEBI" id="CHEBI:18420"/>
    </cofactor>
</comment>
<dbReference type="Pfam" id="PF00953">
    <property type="entry name" value="Glycos_transf_4"/>
    <property type="match status" value="1"/>
</dbReference>
<keyword evidence="7" id="KW-0460">Magnesium</keyword>
<comment type="similarity">
    <text evidence="2 7">Belongs to the glycosyltransferase 4 family. MraY subfamily.</text>
</comment>
<dbReference type="EC" id="2.7.8.13" evidence="7 8"/>
<keyword evidence="7" id="KW-0961">Cell wall biogenesis/degradation</keyword>
<feature type="transmembrane region" description="Helical" evidence="7">
    <location>
        <begin position="112"/>
        <end position="128"/>
    </location>
</feature>
<gene>
    <name evidence="7" type="primary">mraY</name>
    <name evidence="9" type="ORF">QOZ93_002629</name>
</gene>
<keyword evidence="7" id="KW-0133">Cell shape</keyword>
<keyword evidence="7" id="KW-0479">Metal-binding</keyword>
<dbReference type="HAMAP" id="MF_00038">
    <property type="entry name" value="MraY"/>
    <property type="match status" value="1"/>
</dbReference>
<dbReference type="EMBL" id="JAUSWN010000032">
    <property type="protein sequence ID" value="MDQ0480879.1"/>
    <property type="molecule type" value="Genomic_DNA"/>
</dbReference>
<evidence type="ECO:0000256" key="1">
    <source>
        <dbReference type="ARBA" id="ARBA00004141"/>
    </source>
</evidence>
<evidence type="ECO:0000256" key="6">
    <source>
        <dbReference type="ARBA" id="ARBA00023136"/>
    </source>
</evidence>
<dbReference type="InterPro" id="IPR003524">
    <property type="entry name" value="PNAcMuramoyl-5peptid_Trfase"/>
</dbReference>
<proteinExistence type="inferred from homology"/>
<evidence type="ECO:0000256" key="7">
    <source>
        <dbReference type="HAMAP-Rule" id="MF_00038"/>
    </source>
</evidence>
<protein>
    <recommendedName>
        <fullName evidence="7 8">Phospho-N-acetylmuramoyl-pentapeptide-transferase</fullName>
        <ecNumber evidence="7 8">2.7.8.13</ecNumber>
    </recommendedName>
    <alternativeName>
        <fullName evidence="7">UDP-MurNAc-pentapeptide phosphotransferase</fullName>
    </alternativeName>
</protein>
<feature type="transmembrane region" description="Helical" evidence="7">
    <location>
        <begin position="197"/>
        <end position="214"/>
    </location>
</feature>
<dbReference type="PANTHER" id="PTHR22926:SF5">
    <property type="entry name" value="PHOSPHO-N-ACETYLMURAMOYL-PENTAPEPTIDE-TRANSFERASE HOMOLOG"/>
    <property type="match status" value="1"/>
</dbReference>
<dbReference type="CDD" id="cd06852">
    <property type="entry name" value="GT_MraY"/>
    <property type="match status" value="1"/>
</dbReference>
<keyword evidence="5 7" id="KW-1133">Transmembrane helix</keyword>
<organism evidence="9 10">
    <name type="scientific">Hathewaya limosa</name>
    <name type="common">Clostridium limosum</name>
    <dbReference type="NCBI Taxonomy" id="1536"/>
    <lineage>
        <taxon>Bacteria</taxon>
        <taxon>Bacillati</taxon>
        <taxon>Bacillota</taxon>
        <taxon>Clostridia</taxon>
        <taxon>Eubacteriales</taxon>
        <taxon>Clostridiaceae</taxon>
        <taxon>Hathewaya</taxon>
    </lineage>
</organism>
<dbReference type="PROSITE" id="PS01348">
    <property type="entry name" value="MRAY_2"/>
    <property type="match status" value="1"/>
</dbReference>
<evidence type="ECO:0000256" key="5">
    <source>
        <dbReference type="ARBA" id="ARBA00022989"/>
    </source>
</evidence>
<evidence type="ECO:0000256" key="8">
    <source>
        <dbReference type="NCBIfam" id="TIGR00445"/>
    </source>
</evidence>
<feature type="transmembrane region" description="Helical" evidence="7">
    <location>
        <begin position="6"/>
        <end position="26"/>
    </location>
</feature>
<keyword evidence="6 7" id="KW-0472">Membrane</keyword>
<keyword evidence="7" id="KW-0131">Cell cycle</keyword>
<keyword evidence="3 7" id="KW-0808">Transferase</keyword>
<dbReference type="RefSeq" id="WP_307357134.1">
    <property type="nucleotide sequence ID" value="NZ_BAAACJ010000039.1"/>
</dbReference>
<feature type="transmembrane region" description="Helical" evidence="7">
    <location>
        <begin position="47"/>
        <end position="68"/>
    </location>
</feature>
<keyword evidence="4 7" id="KW-0812">Transmembrane</keyword>
<name>A0ABU0JXP8_HATLI</name>
<dbReference type="PROSITE" id="PS01347">
    <property type="entry name" value="MRAY_1"/>
    <property type="match status" value="1"/>
</dbReference>
<keyword evidence="7" id="KW-1003">Cell membrane</keyword>
<dbReference type="GO" id="GO:0016740">
    <property type="term" value="F:transferase activity"/>
    <property type="evidence" value="ECO:0007669"/>
    <property type="project" value="UniProtKB-KW"/>
</dbReference>
<comment type="catalytic activity">
    <reaction evidence="7">
        <text>UDP-N-acetyl-alpha-D-muramoyl-L-alanyl-gamma-D-glutamyl-meso-2,6-diaminopimeloyl-D-alanyl-D-alanine + di-trans,octa-cis-undecaprenyl phosphate = di-trans,octa-cis-undecaprenyl diphospho-N-acetyl-alpha-D-muramoyl-L-alanyl-D-glutamyl-meso-2,6-diaminopimeloyl-D-alanyl-D-alanine + UMP</text>
        <dbReference type="Rhea" id="RHEA:28386"/>
        <dbReference type="ChEBI" id="CHEBI:57865"/>
        <dbReference type="ChEBI" id="CHEBI:60392"/>
        <dbReference type="ChEBI" id="CHEBI:61386"/>
        <dbReference type="ChEBI" id="CHEBI:61387"/>
        <dbReference type="EC" id="2.7.8.13"/>
    </reaction>
</comment>
<sequence>MSRIIYFILIAFFIALILGPIFIPILKRLKFGQNIRGEGPKSHQKKSGTPTMGGVIFILATAITLLVFERSYNSEAMVTLIAFIAFGFVGFLDDYLKIRHKHNEGLNPKQKMVLLLLVAGFLSYYGYANIGTDVYIPFINRTVDFGVMYIPFMIIFYAATTNAVNLTDGLDGLATSVSLLIITFFALLAYALNHTSLAITGAIIAGSLLGFLRNNAYPAKIFMGDTGSLALGGVIAAMAMLLKQPWIVVIVAGVPLMEALSVIIQVTSYKLTKKRVFKMSPIHHHFELSGWHETKVVVVFSIITVILCLIGFLALSL</sequence>